<evidence type="ECO:0000256" key="5">
    <source>
        <dbReference type="SAM" id="MobiDB-lite"/>
    </source>
</evidence>
<dbReference type="InterPro" id="IPR009057">
    <property type="entry name" value="Homeodomain-like_sf"/>
</dbReference>
<feature type="region of interest" description="Disordered" evidence="5">
    <location>
        <begin position="191"/>
        <end position="224"/>
    </location>
</feature>
<dbReference type="PANTHER" id="PTHR47506">
    <property type="entry name" value="TRANSCRIPTIONAL REGULATORY PROTEIN"/>
    <property type="match status" value="1"/>
</dbReference>
<dbReference type="PROSITE" id="PS50977">
    <property type="entry name" value="HTH_TETR_2"/>
    <property type="match status" value="1"/>
</dbReference>
<keyword evidence="2 4" id="KW-0238">DNA-binding</keyword>
<evidence type="ECO:0000256" key="4">
    <source>
        <dbReference type="PROSITE-ProRule" id="PRU00335"/>
    </source>
</evidence>
<gene>
    <name evidence="7" type="ORF">H7J73_09385</name>
</gene>
<dbReference type="Gene3D" id="1.10.357.10">
    <property type="entry name" value="Tetracycline Repressor, domain 2"/>
    <property type="match status" value="1"/>
</dbReference>
<evidence type="ECO:0000256" key="2">
    <source>
        <dbReference type="ARBA" id="ARBA00023125"/>
    </source>
</evidence>
<accession>A0ABT3C9T7</accession>
<dbReference type="InterPro" id="IPR001647">
    <property type="entry name" value="HTH_TetR"/>
</dbReference>
<keyword evidence="8" id="KW-1185">Reference proteome</keyword>
<feature type="domain" description="HTH tetR-type" evidence="6">
    <location>
        <begin position="7"/>
        <end position="67"/>
    </location>
</feature>
<keyword evidence="1" id="KW-0805">Transcription regulation</keyword>
<proteinExistence type="predicted"/>
<evidence type="ECO:0000256" key="1">
    <source>
        <dbReference type="ARBA" id="ARBA00023015"/>
    </source>
</evidence>
<dbReference type="SUPFAM" id="SSF46689">
    <property type="entry name" value="Homeodomain-like"/>
    <property type="match status" value="1"/>
</dbReference>
<evidence type="ECO:0000313" key="7">
    <source>
        <dbReference type="EMBL" id="MCV7226242.1"/>
    </source>
</evidence>
<reference evidence="7 8" key="1">
    <citation type="journal article" date="2022" name="BMC Genomics">
        <title>Comparative genome analysis of mycobacteria focusing on tRNA and non-coding RNA.</title>
        <authorList>
            <person name="Behra P.R.K."/>
            <person name="Pettersson B.M.F."/>
            <person name="Ramesh M."/>
            <person name="Das S."/>
            <person name="Dasgupta S."/>
            <person name="Kirsebom L.A."/>
        </authorList>
    </citation>
    <scope>NUCLEOTIDE SEQUENCE [LARGE SCALE GENOMIC DNA]</scope>
    <source>
        <strain evidence="7 8">DSM 44078</strain>
    </source>
</reference>
<organism evidence="7 8">
    <name type="scientific">Mycolicibacterium komossense</name>
    <dbReference type="NCBI Taxonomy" id="1779"/>
    <lineage>
        <taxon>Bacteria</taxon>
        <taxon>Bacillati</taxon>
        <taxon>Actinomycetota</taxon>
        <taxon>Actinomycetes</taxon>
        <taxon>Mycobacteriales</taxon>
        <taxon>Mycobacteriaceae</taxon>
        <taxon>Mycolicibacterium</taxon>
    </lineage>
</organism>
<comment type="caution">
    <text evidence="7">The sequence shown here is derived from an EMBL/GenBank/DDBJ whole genome shotgun (WGS) entry which is preliminary data.</text>
</comment>
<evidence type="ECO:0000256" key="3">
    <source>
        <dbReference type="ARBA" id="ARBA00023163"/>
    </source>
</evidence>
<sequence length="224" mass="25156">MARPFDYAKRDELVKQATDVLARTGVIDTSLRALAAEMGTSARMLIYYFGSKEQLILAVMTGLQQQNVPEPELCTTAEELRQWCLDDWHLITRGDQRSRLRILEQVFGAACGQDSPYARYTADTLAQLTRNAQLRMEAIGMPAPIAETRARLALAAIQGLVIDFFTTTDPDRVDDTHRRMVDDLILAPFEPEAPRRQRRPPATSSTRLRVGDNAGRPARLAKRT</sequence>
<dbReference type="Pfam" id="PF00440">
    <property type="entry name" value="TetR_N"/>
    <property type="match status" value="1"/>
</dbReference>
<feature type="DNA-binding region" description="H-T-H motif" evidence="4">
    <location>
        <begin position="30"/>
        <end position="49"/>
    </location>
</feature>
<dbReference type="Proteomes" id="UP001526201">
    <property type="component" value="Unassembled WGS sequence"/>
</dbReference>
<keyword evidence="3" id="KW-0804">Transcription</keyword>
<name>A0ABT3C9T7_9MYCO</name>
<dbReference type="RefSeq" id="WP_264067064.1">
    <property type="nucleotide sequence ID" value="NZ_JACKTY010000020.1"/>
</dbReference>
<dbReference type="PANTHER" id="PTHR47506:SF6">
    <property type="entry name" value="HTH-TYPE TRANSCRIPTIONAL REPRESSOR NEMR"/>
    <property type="match status" value="1"/>
</dbReference>
<evidence type="ECO:0000313" key="8">
    <source>
        <dbReference type="Proteomes" id="UP001526201"/>
    </source>
</evidence>
<dbReference type="EMBL" id="JACKTY010000020">
    <property type="protein sequence ID" value="MCV7226242.1"/>
    <property type="molecule type" value="Genomic_DNA"/>
</dbReference>
<protein>
    <submittedName>
        <fullName evidence="7">TetR/AcrR family transcriptional regulator</fullName>
    </submittedName>
</protein>
<evidence type="ECO:0000259" key="6">
    <source>
        <dbReference type="PROSITE" id="PS50977"/>
    </source>
</evidence>